<evidence type="ECO:0000313" key="1">
    <source>
        <dbReference type="EMBL" id="MDR6237454.1"/>
    </source>
</evidence>
<dbReference type="AlphaFoldDB" id="A0AAE3XM42"/>
<proteinExistence type="predicted"/>
<keyword evidence="2" id="KW-1185">Reference proteome</keyword>
<comment type="caution">
    <text evidence="1">The sequence shown here is derived from an EMBL/GenBank/DDBJ whole genome shotgun (WGS) entry which is preliminary data.</text>
</comment>
<organism evidence="1 2">
    <name type="scientific">Aureibacter tunicatorum</name>
    <dbReference type="NCBI Taxonomy" id="866807"/>
    <lineage>
        <taxon>Bacteria</taxon>
        <taxon>Pseudomonadati</taxon>
        <taxon>Bacteroidota</taxon>
        <taxon>Cytophagia</taxon>
        <taxon>Cytophagales</taxon>
        <taxon>Persicobacteraceae</taxon>
        <taxon>Aureibacter</taxon>
    </lineage>
</organism>
<name>A0AAE3XM42_9BACT</name>
<gene>
    <name evidence="1" type="ORF">HNQ88_000430</name>
</gene>
<reference evidence="1" key="1">
    <citation type="submission" date="2023-07" db="EMBL/GenBank/DDBJ databases">
        <title>Genomic Encyclopedia of Type Strains, Phase IV (KMG-IV): sequencing the most valuable type-strain genomes for metagenomic binning, comparative biology and taxonomic classification.</title>
        <authorList>
            <person name="Goeker M."/>
        </authorList>
    </citation>
    <scope>NUCLEOTIDE SEQUENCE</scope>
    <source>
        <strain evidence="1">DSM 26174</strain>
    </source>
</reference>
<accession>A0AAE3XM42</accession>
<sequence length="39" mass="4395">MPKENDFDFSFFAKNFELTGANIINVLQQAVVLGFEENG</sequence>
<dbReference type="Proteomes" id="UP001185092">
    <property type="component" value="Unassembled WGS sequence"/>
</dbReference>
<evidence type="ECO:0000313" key="2">
    <source>
        <dbReference type="Proteomes" id="UP001185092"/>
    </source>
</evidence>
<dbReference type="EMBL" id="JAVDQD010000001">
    <property type="protein sequence ID" value="MDR6237454.1"/>
    <property type="molecule type" value="Genomic_DNA"/>
</dbReference>
<protein>
    <submittedName>
        <fullName evidence="1">Uncharacterized protein</fullName>
    </submittedName>
</protein>